<feature type="transmembrane region" description="Helical" evidence="1">
    <location>
        <begin position="88"/>
        <end position="110"/>
    </location>
</feature>
<keyword evidence="1" id="KW-0472">Membrane</keyword>
<feature type="transmembrane region" description="Helical" evidence="1">
    <location>
        <begin position="163"/>
        <end position="180"/>
    </location>
</feature>
<keyword evidence="1" id="KW-0812">Transmembrane</keyword>
<dbReference type="EMBL" id="JAUCMV010000001">
    <property type="protein sequence ID" value="KAK0424847.1"/>
    <property type="molecule type" value="Genomic_DNA"/>
</dbReference>
<dbReference type="SUPFAM" id="SSF81321">
    <property type="entry name" value="Family A G protein-coupled receptor-like"/>
    <property type="match status" value="1"/>
</dbReference>
<evidence type="ECO:0000313" key="3">
    <source>
        <dbReference type="Proteomes" id="UP001175271"/>
    </source>
</evidence>
<keyword evidence="3" id="KW-1185">Reference proteome</keyword>
<name>A0AA39M8G7_9BILA</name>
<feature type="transmembrane region" description="Helical" evidence="1">
    <location>
        <begin position="122"/>
        <end position="143"/>
    </location>
</feature>
<sequence length="278" mass="32104">MDTFLAVRIVAKPIVLLCSLVISVSSLVVYVRLHRKRLLSTLSLYICSCIHHNILYTVHYVCYFIAIHIGPVPYFAMGPHWQEILQKIPPILVFVASTALGLDRLLAIAVPLKHLKHNLPKTLCWAVLLLSATLNTTIILSKVFLPQKVTNKLIDFVNTVTDIGLTVEIVLHLVFCILFYRFSRTQQEAKKRADRINQITVFQAISQAILWWIPLFAMDINTWFFDDDYRRIAVFDKFYVFSYDVNIIIVCSFIMYRLRPAKNRTTSRVLTVASSRTW</sequence>
<proteinExistence type="predicted"/>
<dbReference type="AlphaFoldDB" id="A0AA39M8G7"/>
<feature type="transmembrane region" description="Helical" evidence="1">
    <location>
        <begin position="201"/>
        <end position="218"/>
    </location>
</feature>
<gene>
    <name evidence="2" type="ORF">QR680_008885</name>
</gene>
<keyword evidence="1" id="KW-1133">Transmembrane helix</keyword>
<reference evidence="2" key="1">
    <citation type="submission" date="2023-06" db="EMBL/GenBank/DDBJ databases">
        <title>Genomic analysis of the entomopathogenic nematode Steinernema hermaphroditum.</title>
        <authorList>
            <person name="Schwarz E.M."/>
            <person name="Heppert J.K."/>
            <person name="Baniya A."/>
            <person name="Schwartz H.T."/>
            <person name="Tan C.-H."/>
            <person name="Antoshechkin I."/>
            <person name="Sternberg P.W."/>
            <person name="Goodrich-Blair H."/>
            <person name="Dillman A.R."/>
        </authorList>
    </citation>
    <scope>NUCLEOTIDE SEQUENCE</scope>
    <source>
        <strain evidence="2">PS9179</strain>
        <tissue evidence="2">Whole animal</tissue>
    </source>
</reference>
<comment type="caution">
    <text evidence="2">The sequence shown here is derived from an EMBL/GenBank/DDBJ whole genome shotgun (WGS) entry which is preliminary data.</text>
</comment>
<organism evidence="2 3">
    <name type="scientific">Steinernema hermaphroditum</name>
    <dbReference type="NCBI Taxonomy" id="289476"/>
    <lineage>
        <taxon>Eukaryota</taxon>
        <taxon>Metazoa</taxon>
        <taxon>Ecdysozoa</taxon>
        <taxon>Nematoda</taxon>
        <taxon>Chromadorea</taxon>
        <taxon>Rhabditida</taxon>
        <taxon>Tylenchina</taxon>
        <taxon>Panagrolaimomorpha</taxon>
        <taxon>Strongyloidoidea</taxon>
        <taxon>Steinernematidae</taxon>
        <taxon>Steinernema</taxon>
    </lineage>
</organism>
<accession>A0AA39M8G7</accession>
<feature type="transmembrane region" description="Helical" evidence="1">
    <location>
        <begin position="14"/>
        <end position="33"/>
    </location>
</feature>
<protein>
    <submittedName>
        <fullName evidence="2">Uncharacterized protein</fullName>
    </submittedName>
</protein>
<evidence type="ECO:0000256" key="1">
    <source>
        <dbReference type="SAM" id="Phobius"/>
    </source>
</evidence>
<evidence type="ECO:0000313" key="2">
    <source>
        <dbReference type="EMBL" id="KAK0424847.1"/>
    </source>
</evidence>
<feature type="transmembrane region" description="Helical" evidence="1">
    <location>
        <begin position="54"/>
        <end position="76"/>
    </location>
</feature>
<feature type="transmembrane region" description="Helical" evidence="1">
    <location>
        <begin position="238"/>
        <end position="258"/>
    </location>
</feature>
<dbReference type="Proteomes" id="UP001175271">
    <property type="component" value="Unassembled WGS sequence"/>
</dbReference>